<evidence type="ECO:0000259" key="2">
    <source>
        <dbReference type="Pfam" id="PF08123"/>
    </source>
</evidence>
<feature type="compositionally biased region" description="Basic and acidic residues" evidence="1">
    <location>
        <begin position="16"/>
        <end position="27"/>
    </location>
</feature>
<proteinExistence type="predicted"/>
<dbReference type="InterPro" id="IPR025789">
    <property type="entry name" value="DOT1_dom"/>
</dbReference>
<dbReference type="Gene3D" id="3.40.50.150">
    <property type="entry name" value="Vaccinia Virus protein VP39"/>
    <property type="match status" value="1"/>
</dbReference>
<dbReference type="InterPro" id="IPR029063">
    <property type="entry name" value="SAM-dependent_MTases_sf"/>
</dbReference>
<dbReference type="EMBL" id="FR824142">
    <property type="protein sequence ID" value="CCA20551.1"/>
    <property type="molecule type" value="Genomic_DNA"/>
</dbReference>
<evidence type="ECO:0000313" key="3">
    <source>
        <dbReference type="EMBL" id="CCA18594.1"/>
    </source>
</evidence>
<dbReference type="SUPFAM" id="SSF53335">
    <property type="entry name" value="S-adenosyl-L-methionine-dependent methyltransferases"/>
    <property type="match status" value="1"/>
</dbReference>
<protein>
    <submittedName>
        <fullName evidence="3">Uncharacterized protein AlNc14C53G4108</fullName>
    </submittedName>
    <submittedName>
        <fullName evidence="4">Uncharacterized protein AlNc14C97G5911</fullName>
    </submittedName>
</protein>
<evidence type="ECO:0000256" key="1">
    <source>
        <dbReference type="SAM" id="MobiDB-lite"/>
    </source>
</evidence>
<dbReference type="EMBL" id="FR824098">
    <property type="protein sequence ID" value="CCA18594.1"/>
    <property type="molecule type" value="Genomic_DNA"/>
</dbReference>
<dbReference type="HOGENOM" id="CLU_043899_0_0_1"/>
<organism evidence="3">
    <name type="scientific">Albugo laibachii Nc14</name>
    <dbReference type="NCBI Taxonomy" id="890382"/>
    <lineage>
        <taxon>Eukaryota</taxon>
        <taxon>Sar</taxon>
        <taxon>Stramenopiles</taxon>
        <taxon>Oomycota</taxon>
        <taxon>Peronosporomycetes</taxon>
        <taxon>Albuginales</taxon>
        <taxon>Albuginaceae</taxon>
        <taxon>Albugo</taxon>
    </lineage>
</organism>
<accession>F0WBR7</accession>
<dbReference type="GO" id="GO:0031151">
    <property type="term" value="F:histone H3K79 methyltransferase activity"/>
    <property type="evidence" value="ECO:0007669"/>
    <property type="project" value="InterPro"/>
</dbReference>
<feature type="region of interest" description="Disordered" evidence="1">
    <location>
        <begin position="1"/>
        <end position="106"/>
    </location>
</feature>
<reference evidence="3" key="1">
    <citation type="journal article" date="2011" name="PLoS Biol.">
        <title>Gene gain and loss during evolution of obligate parasitism in the white rust pathogen of Arabidopsis thaliana.</title>
        <authorList>
            <person name="Kemen E."/>
            <person name="Gardiner A."/>
            <person name="Schultz-Larsen T."/>
            <person name="Kemen A.C."/>
            <person name="Balmuth A.L."/>
            <person name="Robert-Seilaniantz A."/>
            <person name="Bailey K."/>
            <person name="Holub E."/>
            <person name="Studholme D.J."/>
            <person name="Maclean D."/>
            <person name="Jones J.D."/>
        </authorList>
    </citation>
    <scope>NUCLEOTIDE SEQUENCE</scope>
</reference>
<feature type="compositionally biased region" description="Polar residues" evidence="1">
    <location>
        <begin position="1"/>
        <end position="13"/>
    </location>
</feature>
<reference evidence="3" key="2">
    <citation type="submission" date="2011-02" db="EMBL/GenBank/DDBJ databases">
        <authorList>
            <person name="MacLean D."/>
        </authorList>
    </citation>
    <scope>NUCLEOTIDE SEQUENCE</scope>
</reference>
<feature type="domain" description="DOT1" evidence="2">
    <location>
        <begin position="142"/>
        <end position="205"/>
    </location>
</feature>
<dbReference type="Pfam" id="PF08123">
    <property type="entry name" value="DOT1"/>
    <property type="match status" value="1"/>
</dbReference>
<sequence length="437" mass="48838">MISPRTKVSSSATLFDDSKALKMDKSVSKSTPPRALTQRKQESLRKASGKKKPFEKAVPQLGNKSCRKRRTSLSDQKPEKKVKTKRNPPTSKSSIVPGKANPLSAQRSENVAKSFVELDVVEVYKTIRKHTGALGGNAAGGAIYGEITRNSFQRVVDYLKLNCNFSESSLFLDVGSGLGKPNFHVSIDPGVEISFGIELEEIRWHLSLHNLKSVLLLEKNRSKRACTMFSVGDITNAATLNPFSHVYSFDVGFPPDVMDKYATIYNLSDAPFLVSFHGPRKIIDLYKFAVESMGQIVTAMAGSSEVHTCYFYKRHSQEVCTRVNTRRSSIHAEERIDPADEDPDKIPNTLLSVDPIFQSGFEIINRGRDGVLAWIESFFGQQLCTGRTRRQKASSARLAKEVKYEQRQLQSYYRVVGNKRAFDDIAEGYGTYNVKKG</sequence>
<gene>
    <name evidence="3" type="primary">AlNc14C53G4108</name>
    <name evidence="4" type="synonym">AlNc14C97G5911</name>
    <name evidence="3" type="ORF">ALNC14_047370</name>
    <name evidence="4" type="ORF">ALNC14_066940</name>
</gene>
<dbReference type="AlphaFoldDB" id="F0WBR7"/>
<evidence type="ECO:0000313" key="4">
    <source>
        <dbReference type="EMBL" id="CCA20551.1"/>
    </source>
</evidence>
<name>F0WBR7_9STRA</name>